<dbReference type="RefSeq" id="WP_143160734.1">
    <property type="nucleotide sequence ID" value="NZ_FQZY01000043.1"/>
</dbReference>
<dbReference type="SUPFAM" id="SSF52058">
    <property type="entry name" value="L domain-like"/>
    <property type="match status" value="1"/>
</dbReference>
<proteinExistence type="predicted"/>
<organism evidence="1 2">
    <name type="scientific">Hespellia stercorisuis DSM 15480</name>
    <dbReference type="NCBI Taxonomy" id="1121950"/>
    <lineage>
        <taxon>Bacteria</taxon>
        <taxon>Bacillati</taxon>
        <taxon>Bacillota</taxon>
        <taxon>Clostridia</taxon>
        <taxon>Lachnospirales</taxon>
        <taxon>Lachnospiraceae</taxon>
        <taxon>Hespellia</taxon>
    </lineage>
</organism>
<protein>
    <submittedName>
        <fullName evidence="1">Surface protein</fullName>
    </submittedName>
</protein>
<dbReference type="EMBL" id="FQZY01000043">
    <property type="protein sequence ID" value="SHK33251.1"/>
    <property type="molecule type" value="Genomic_DNA"/>
</dbReference>
<evidence type="ECO:0000313" key="2">
    <source>
        <dbReference type="Proteomes" id="UP000184301"/>
    </source>
</evidence>
<evidence type="ECO:0000313" key="1">
    <source>
        <dbReference type="EMBL" id="SHK33251.1"/>
    </source>
</evidence>
<feature type="non-terminal residue" evidence="1">
    <location>
        <position position="1"/>
    </location>
</feature>
<dbReference type="InterPro" id="IPR005046">
    <property type="entry name" value="DUF285"/>
</dbReference>
<name>A0A1M6RL79_9FIRM</name>
<dbReference type="Pfam" id="PF03382">
    <property type="entry name" value="DUF285"/>
    <property type="match status" value="1"/>
</dbReference>
<keyword evidence="2" id="KW-1185">Reference proteome</keyword>
<dbReference type="Gene3D" id="3.80.10.10">
    <property type="entry name" value="Ribonuclease Inhibitor"/>
    <property type="match status" value="1"/>
</dbReference>
<dbReference type="STRING" id="1121950.SAMN02745243_02724"/>
<dbReference type="OrthoDB" id="1814867at2"/>
<dbReference type="InterPro" id="IPR011889">
    <property type="entry name" value="Liste_lipo_26"/>
</dbReference>
<accession>A0A1M6RL79</accession>
<dbReference type="Proteomes" id="UP000184301">
    <property type="component" value="Unassembled WGS sequence"/>
</dbReference>
<gene>
    <name evidence="1" type="ORF">SAMN02745243_02724</name>
</gene>
<sequence length="84" mass="9470">CSSLKTIDLSGFNMSNVTIMFDMFMYCSNLTVLNLSNWDVSKVTNYSGVFRGCKINGVLVNRANITAWNWNLGTLTEDQIAKMF</sequence>
<reference evidence="1 2" key="1">
    <citation type="submission" date="2016-11" db="EMBL/GenBank/DDBJ databases">
        <authorList>
            <person name="Jaros S."/>
            <person name="Januszkiewicz K."/>
            <person name="Wedrychowicz H."/>
        </authorList>
    </citation>
    <scope>NUCLEOTIDE SEQUENCE [LARGE SCALE GENOMIC DNA]</scope>
    <source>
        <strain evidence="1 2">DSM 15480</strain>
    </source>
</reference>
<dbReference type="NCBIfam" id="TIGR02167">
    <property type="entry name" value="Liste_lipo_26"/>
    <property type="match status" value="2"/>
</dbReference>
<dbReference type="InterPro" id="IPR032675">
    <property type="entry name" value="LRR_dom_sf"/>
</dbReference>
<dbReference type="AlphaFoldDB" id="A0A1M6RL79"/>